<sequence>MSKKKVRGKKSQRKGSQTSYTPYTGVEVRTTNIRLSFTYQGKRCRESLYIEPSGDNILEAVALRRRILRELRQGCFDGSRYFPKSKKFTTSTALSPNTPLDRLAEEFLAIRQAEVTGRTLENYRLTLNRSLSLLGADTPVGNLWPVDIQKARSRLIRGGYTTSTVNQTLSKLSALLRFARDNGATDRALAEAAGPVRETREHPADPFSRKEFRQLLSCCTTEQDRNILTLMVLTGLRPGELCALALEDIDWLEKRLHVRRSVTTKKEYKLPKTNHTRTVSLCPEAIACLLAQKALTGHLSPSTLTTDLGRHRTERQTLHLLFSPRLHRQRNPNLAGYLPDSLASRWRELLKRVTRQYPAFRYRPLYQLRHTFASWQLSANAPLIKVRDQLGHTSLTQLESTYARWIAPEPDAVSVAEPDGLVLLSPLPEANTDEPDAWLTPWAGAQAEGSNRQPQESSPCQ</sequence>
<keyword evidence="2 4" id="KW-0238">DNA-binding</keyword>
<dbReference type="PROSITE" id="PS51898">
    <property type="entry name" value="TYR_RECOMBINASE"/>
    <property type="match status" value="1"/>
</dbReference>
<feature type="region of interest" description="Disordered" evidence="5">
    <location>
        <begin position="425"/>
        <end position="461"/>
    </location>
</feature>
<dbReference type="InterPro" id="IPR022000">
    <property type="entry name" value="Min27-like_integrase_DNA_bind"/>
</dbReference>
<dbReference type="SUPFAM" id="SSF56349">
    <property type="entry name" value="DNA breaking-rejoining enzymes"/>
    <property type="match status" value="1"/>
</dbReference>
<keyword evidence="1" id="KW-0229">DNA integration</keyword>
<proteinExistence type="predicted"/>
<dbReference type="PANTHER" id="PTHR30349">
    <property type="entry name" value="PHAGE INTEGRASE-RELATED"/>
    <property type="match status" value="1"/>
</dbReference>
<dbReference type="Proteomes" id="UP001500604">
    <property type="component" value="Unassembled WGS sequence"/>
</dbReference>
<evidence type="ECO:0000256" key="1">
    <source>
        <dbReference type="ARBA" id="ARBA00022908"/>
    </source>
</evidence>
<gene>
    <name evidence="8" type="ORF">GCM10023116_08550</name>
</gene>
<feature type="region of interest" description="Disordered" evidence="5">
    <location>
        <begin position="1"/>
        <end position="23"/>
    </location>
</feature>
<dbReference type="PROSITE" id="PS51900">
    <property type="entry name" value="CB"/>
    <property type="match status" value="1"/>
</dbReference>
<dbReference type="Pfam" id="PF12167">
    <property type="entry name" value="Arm-DNA-bind_2"/>
    <property type="match status" value="1"/>
</dbReference>
<feature type="compositionally biased region" description="Polar residues" evidence="5">
    <location>
        <begin position="448"/>
        <end position="461"/>
    </location>
</feature>
<evidence type="ECO:0000256" key="2">
    <source>
        <dbReference type="ARBA" id="ARBA00023125"/>
    </source>
</evidence>
<evidence type="ECO:0000313" key="9">
    <source>
        <dbReference type="Proteomes" id="UP001500604"/>
    </source>
</evidence>
<evidence type="ECO:0000259" key="7">
    <source>
        <dbReference type="PROSITE" id="PS51900"/>
    </source>
</evidence>
<dbReference type="InterPro" id="IPR013762">
    <property type="entry name" value="Integrase-like_cat_sf"/>
</dbReference>
<dbReference type="Gene3D" id="1.10.150.130">
    <property type="match status" value="1"/>
</dbReference>
<evidence type="ECO:0000259" key="6">
    <source>
        <dbReference type="PROSITE" id="PS51898"/>
    </source>
</evidence>
<reference evidence="9" key="1">
    <citation type="journal article" date="2019" name="Int. J. Syst. Evol. Microbiol.">
        <title>The Global Catalogue of Microorganisms (GCM) 10K type strain sequencing project: providing services to taxonomists for standard genome sequencing and annotation.</title>
        <authorList>
            <consortium name="The Broad Institute Genomics Platform"/>
            <consortium name="The Broad Institute Genome Sequencing Center for Infectious Disease"/>
            <person name="Wu L."/>
            <person name="Ma J."/>
        </authorList>
    </citation>
    <scope>NUCLEOTIDE SEQUENCE [LARGE SCALE GENOMIC DNA]</scope>
    <source>
        <strain evidence="9">JCM 17805</strain>
    </source>
</reference>
<feature type="compositionally biased region" description="Basic residues" evidence="5">
    <location>
        <begin position="1"/>
        <end position="13"/>
    </location>
</feature>
<dbReference type="InterPro" id="IPR002104">
    <property type="entry name" value="Integrase_catalytic"/>
</dbReference>
<dbReference type="CDD" id="cd01189">
    <property type="entry name" value="INT_ICEBs1_C_like"/>
    <property type="match status" value="1"/>
</dbReference>
<dbReference type="Gene3D" id="1.10.443.10">
    <property type="entry name" value="Intergrase catalytic core"/>
    <property type="match status" value="1"/>
</dbReference>
<protein>
    <submittedName>
        <fullName evidence="8">Site-specific integrase</fullName>
    </submittedName>
</protein>
<dbReference type="InterPro" id="IPR044068">
    <property type="entry name" value="CB"/>
</dbReference>
<organism evidence="8 9">
    <name type="scientific">Kistimonas scapharcae</name>
    <dbReference type="NCBI Taxonomy" id="1036133"/>
    <lineage>
        <taxon>Bacteria</taxon>
        <taxon>Pseudomonadati</taxon>
        <taxon>Pseudomonadota</taxon>
        <taxon>Gammaproteobacteria</taxon>
        <taxon>Oceanospirillales</taxon>
        <taxon>Endozoicomonadaceae</taxon>
        <taxon>Kistimonas</taxon>
    </lineage>
</organism>
<dbReference type="PANTHER" id="PTHR30349:SF36">
    <property type="entry name" value="PROPHAGE INTEGRASE INTR-RELATED"/>
    <property type="match status" value="1"/>
</dbReference>
<dbReference type="InterPro" id="IPR011010">
    <property type="entry name" value="DNA_brk_join_enz"/>
</dbReference>
<evidence type="ECO:0000256" key="5">
    <source>
        <dbReference type="SAM" id="MobiDB-lite"/>
    </source>
</evidence>
<evidence type="ECO:0000256" key="4">
    <source>
        <dbReference type="PROSITE-ProRule" id="PRU01248"/>
    </source>
</evidence>
<dbReference type="RefSeq" id="WP_345194251.1">
    <property type="nucleotide sequence ID" value="NZ_BAABFL010000081.1"/>
</dbReference>
<feature type="domain" description="Core-binding (CB)" evidence="7">
    <location>
        <begin position="98"/>
        <end position="180"/>
    </location>
</feature>
<dbReference type="InterPro" id="IPR050090">
    <property type="entry name" value="Tyrosine_recombinase_XerCD"/>
</dbReference>
<dbReference type="InterPro" id="IPR010998">
    <property type="entry name" value="Integrase_recombinase_N"/>
</dbReference>
<dbReference type="EMBL" id="BAABFL010000081">
    <property type="protein sequence ID" value="GAA4648586.1"/>
    <property type="molecule type" value="Genomic_DNA"/>
</dbReference>
<evidence type="ECO:0000313" key="8">
    <source>
        <dbReference type="EMBL" id="GAA4648586.1"/>
    </source>
</evidence>
<accession>A0ABP8UYI1</accession>
<name>A0ABP8UYI1_9GAMM</name>
<comment type="caution">
    <text evidence="8">The sequence shown here is derived from an EMBL/GenBank/DDBJ whole genome shotgun (WGS) entry which is preliminary data.</text>
</comment>
<keyword evidence="3" id="KW-0233">DNA recombination</keyword>
<keyword evidence="9" id="KW-1185">Reference proteome</keyword>
<evidence type="ECO:0000256" key="3">
    <source>
        <dbReference type="ARBA" id="ARBA00023172"/>
    </source>
</evidence>
<feature type="domain" description="Tyr recombinase" evidence="6">
    <location>
        <begin position="202"/>
        <end position="416"/>
    </location>
</feature>
<dbReference type="Pfam" id="PF00589">
    <property type="entry name" value="Phage_integrase"/>
    <property type="match status" value="1"/>
</dbReference>